<dbReference type="RefSeq" id="XP_015176039.1">
    <property type="nucleotide sequence ID" value="XM_015320553.1"/>
</dbReference>
<dbReference type="GO" id="GO:0016301">
    <property type="term" value="F:kinase activity"/>
    <property type="evidence" value="ECO:0007669"/>
    <property type="project" value="UniProtKB-KW"/>
</dbReference>
<gene>
    <name evidence="3" type="primary">LOC107066181</name>
</gene>
<accession>A0ABM1I752</accession>
<protein>
    <submittedName>
        <fullName evidence="3">Probable serine/threonine-protein kinase DDB_G0280133</fullName>
    </submittedName>
</protein>
<keyword evidence="3" id="KW-0808">Transferase</keyword>
<feature type="compositionally biased region" description="Basic residues" evidence="1">
    <location>
        <begin position="205"/>
        <end position="226"/>
    </location>
</feature>
<reference evidence="3" key="1">
    <citation type="submission" date="2025-08" db="UniProtKB">
        <authorList>
            <consortium name="RefSeq"/>
        </authorList>
    </citation>
    <scope>IDENTIFICATION</scope>
    <source>
        <tissue evidence="3">Whole body</tissue>
    </source>
</reference>
<organism evidence="2 3">
    <name type="scientific">Polistes dominula</name>
    <name type="common">European paper wasp</name>
    <name type="synonym">Vespa dominula</name>
    <dbReference type="NCBI Taxonomy" id="743375"/>
    <lineage>
        <taxon>Eukaryota</taxon>
        <taxon>Metazoa</taxon>
        <taxon>Ecdysozoa</taxon>
        <taxon>Arthropoda</taxon>
        <taxon>Hexapoda</taxon>
        <taxon>Insecta</taxon>
        <taxon>Pterygota</taxon>
        <taxon>Neoptera</taxon>
        <taxon>Endopterygota</taxon>
        <taxon>Hymenoptera</taxon>
        <taxon>Apocrita</taxon>
        <taxon>Aculeata</taxon>
        <taxon>Vespoidea</taxon>
        <taxon>Vespidae</taxon>
        <taxon>Polistinae</taxon>
        <taxon>Polistini</taxon>
        <taxon>Polistes</taxon>
    </lineage>
</organism>
<evidence type="ECO:0000256" key="1">
    <source>
        <dbReference type="SAM" id="MobiDB-lite"/>
    </source>
</evidence>
<dbReference type="Proteomes" id="UP000694924">
    <property type="component" value="Unplaced"/>
</dbReference>
<evidence type="ECO:0000313" key="3">
    <source>
        <dbReference type="RefSeq" id="XP_015176039.1"/>
    </source>
</evidence>
<name>A0ABM1I752_POLDO</name>
<dbReference type="GeneID" id="107066181"/>
<keyword evidence="2" id="KW-1185">Reference proteome</keyword>
<sequence length="406" mass="46582">MIVIYSTSPLSSAVDTRHASASLSHRIPFTLITSPVLGIQYHQIPITNYQRIYTRQEYCSQLGLFLRNLKISWSLRPHQLHHHTLRYRPGRTLSANNSHSNNNNNNNSNSNNNNNNNSTIICNHLQSVSNCPPVARVTMVTDSPSTLHQLQYQHPGQIKFALLPTDYHNQQHRDVLIVLPLHHTISESPLSTNHTVSSLVEQHRRHYHHHQRHHQQHHHHHHHQHQQHQDQQQIHQIHLGQRSVQQQIHHQTVYPGWYNGVPIRSPVLQYLYPPVATTTMTVASASQYNRNQEATGQRSAIRTASPWYPRVAALYHPNLCGTGNFNSPYLGGHTASPPHPLQVQQARLFHLQQLHQPACPQPLVYQASPYNGVPQGWCCTNPYLAGRIPRPFHIHNHQRPRHKGPA</sequence>
<feature type="region of interest" description="Disordered" evidence="1">
    <location>
        <begin position="205"/>
        <end position="235"/>
    </location>
</feature>
<keyword evidence="3" id="KW-0418">Kinase</keyword>
<feature type="compositionally biased region" description="Low complexity" evidence="1">
    <location>
        <begin position="96"/>
        <end position="118"/>
    </location>
</feature>
<feature type="region of interest" description="Disordered" evidence="1">
    <location>
        <begin position="90"/>
        <end position="118"/>
    </location>
</feature>
<evidence type="ECO:0000313" key="2">
    <source>
        <dbReference type="Proteomes" id="UP000694924"/>
    </source>
</evidence>
<proteinExistence type="predicted"/>